<organism evidence="4 5">
    <name type="scientific">Nocardia terpenica</name>
    <dbReference type="NCBI Taxonomy" id="455432"/>
    <lineage>
        <taxon>Bacteria</taxon>
        <taxon>Bacillati</taxon>
        <taxon>Actinomycetota</taxon>
        <taxon>Actinomycetes</taxon>
        <taxon>Mycobacteriales</taxon>
        <taxon>Nocardiaceae</taxon>
        <taxon>Nocardia</taxon>
    </lineage>
</organism>
<dbReference type="PROSITE" id="PS51186">
    <property type="entry name" value="GNAT"/>
    <property type="match status" value="1"/>
</dbReference>
<feature type="domain" description="N-acetyltransferase" evidence="3">
    <location>
        <begin position="1"/>
        <end position="150"/>
    </location>
</feature>
<name>A0A164MQ35_9NOCA</name>
<dbReference type="Proteomes" id="UP000076512">
    <property type="component" value="Unassembled WGS sequence"/>
</dbReference>
<accession>A0A164MQ35</accession>
<dbReference type="Pfam" id="PF00583">
    <property type="entry name" value="Acetyltransf_1"/>
    <property type="match status" value="1"/>
</dbReference>
<keyword evidence="2" id="KW-0012">Acyltransferase</keyword>
<evidence type="ECO:0000259" key="3">
    <source>
        <dbReference type="PROSITE" id="PS51186"/>
    </source>
</evidence>
<evidence type="ECO:0000313" key="4">
    <source>
        <dbReference type="EMBL" id="KZM73559.1"/>
    </source>
</evidence>
<dbReference type="InterPro" id="IPR000182">
    <property type="entry name" value="GNAT_dom"/>
</dbReference>
<evidence type="ECO:0000256" key="1">
    <source>
        <dbReference type="ARBA" id="ARBA00022679"/>
    </source>
</evidence>
<dbReference type="STRING" id="455432.AWN90_33685"/>
<dbReference type="InterPro" id="IPR016181">
    <property type="entry name" value="Acyl_CoA_acyltransferase"/>
</dbReference>
<dbReference type="EMBL" id="LWGR01000007">
    <property type="protein sequence ID" value="KZM73559.1"/>
    <property type="molecule type" value="Genomic_DNA"/>
</dbReference>
<proteinExistence type="predicted"/>
<keyword evidence="5" id="KW-1185">Reference proteome</keyword>
<keyword evidence="1 4" id="KW-0808">Transferase</keyword>
<dbReference type="SUPFAM" id="SSF55729">
    <property type="entry name" value="Acyl-CoA N-acyltransferases (Nat)"/>
    <property type="match status" value="1"/>
</dbReference>
<gene>
    <name evidence="4" type="ORF">AWN90_33685</name>
</gene>
<dbReference type="PANTHER" id="PTHR43800">
    <property type="entry name" value="PEPTIDYL-LYSINE N-ACETYLTRANSFERASE YJAB"/>
    <property type="match status" value="1"/>
</dbReference>
<dbReference type="AlphaFoldDB" id="A0A164MQ35"/>
<sequence>MIRPAREADLPGLRELERAAGKPFADIGMSSVAEDEPPSIEQLRAFADDGRAWVIADATDTPIAYLILDVVDGNAHIDQVSVHPDHAGRRLGRDLIEYAAEWAVARGIAALTLTTFTEVPWNGPYYERLGFHRLPVAQETPGLRAARAAEAAHGLDAWPRACMRRELPRTPE</sequence>
<protein>
    <submittedName>
        <fullName evidence="4">GCN5 family acetyltransferase</fullName>
    </submittedName>
</protein>
<comment type="caution">
    <text evidence="4">The sequence shown here is derived from an EMBL/GenBank/DDBJ whole genome shotgun (WGS) entry which is preliminary data.</text>
</comment>
<evidence type="ECO:0000256" key="2">
    <source>
        <dbReference type="ARBA" id="ARBA00023315"/>
    </source>
</evidence>
<dbReference type="CDD" id="cd04301">
    <property type="entry name" value="NAT_SF"/>
    <property type="match status" value="1"/>
</dbReference>
<reference evidence="4 5" key="1">
    <citation type="submission" date="2016-04" db="EMBL/GenBank/DDBJ databases">
        <authorList>
            <person name="Evans L.H."/>
            <person name="Alamgir A."/>
            <person name="Owens N."/>
            <person name="Weber N.D."/>
            <person name="Virtaneva K."/>
            <person name="Barbian K."/>
            <person name="Babar A."/>
            <person name="Rosenke K."/>
        </authorList>
    </citation>
    <scope>NUCLEOTIDE SEQUENCE [LARGE SCALE GENOMIC DNA]</scope>
    <source>
        <strain evidence="4 5">IFM 0406</strain>
    </source>
</reference>
<dbReference type="PANTHER" id="PTHR43800:SF1">
    <property type="entry name" value="PEPTIDYL-LYSINE N-ACETYLTRANSFERASE YJAB"/>
    <property type="match status" value="1"/>
</dbReference>
<evidence type="ECO:0000313" key="5">
    <source>
        <dbReference type="Proteomes" id="UP000076512"/>
    </source>
</evidence>
<dbReference type="RefSeq" id="WP_067591138.1">
    <property type="nucleotide sequence ID" value="NZ_JABMCZ010000001.1"/>
</dbReference>
<dbReference type="OrthoDB" id="572496at2"/>
<dbReference type="GO" id="GO:0016747">
    <property type="term" value="F:acyltransferase activity, transferring groups other than amino-acyl groups"/>
    <property type="evidence" value="ECO:0007669"/>
    <property type="project" value="InterPro"/>
</dbReference>
<dbReference type="Gene3D" id="3.40.630.30">
    <property type="match status" value="1"/>
</dbReference>